<proteinExistence type="predicted"/>
<dbReference type="Proteomes" id="UP001195483">
    <property type="component" value="Unassembled WGS sequence"/>
</dbReference>
<comment type="caution">
    <text evidence="1">The sequence shown here is derived from an EMBL/GenBank/DDBJ whole genome shotgun (WGS) entry which is preliminary data.</text>
</comment>
<reference evidence="1" key="2">
    <citation type="journal article" date="2021" name="Genome Biol. Evol.">
        <title>Developing a high-quality reference genome for a parasitic bivalve with doubly uniparental inheritance (Bivalvia: Unionida).</title>
        <authorList>
            <person name="Smith C.H."/>
        </authorList>
    </citation>
    <scope>NUCLEOTIDE SEQUENCE</scope>
    <source>
        <strain evidence="1">CHS0354</strain>
        <tissue evidence="1">Mantle</tissue>
    </source>
</reference>
<organism evidence="1 2">
    <name type="scientific">Potamilus streckersoni</name>
    <dbReference type="NCBI Taxonomy" id="2493646"/>
    <lineage>
        <taxon>Eukaryota</taxon>
        <taxon>Metazoa</taxon>
        <taxon>Spiralia</taxon>
        <taxon>Lophotrochozoa</taxon>
        <taxon>Mollusca</taxon>
        <taxon>Bivalvia</taxon>
        <taxon>Autobranchia</taxon>
        <taxon>Heteroconchia</taxon>
        <taxon>Palaeoheterodonta</taxon>
        <taxon>Unionida</taxon>
        <taxon>Unionoidea</taxon>
        <taxon>Unionidae</taxon>
        <taxon>Ambleminae</taxon>
        <taxon>Lampsilini</taxon>
        <taxon>Potamilus</taxon>
    </lineage>
</organism>
<evidence type="ECO:0000313" key="2">
    <source>
        <dbReference type="Proteomes" id="UP001195483"/>
    </source>
</evidence>
<dbReference type="EMBL" id="JAEAOA010000217">
    <property type="protein sequence ID" value="KAK3580562.1"/>
    <property type="molecule type" value="Genomic_DNA"/>
</dbReference>
<accession>A0AAE0VKV3</accession>
<reference evidence="1" key="3">
    <citation type="submission" date="2023-05" db="EMBL/GenBank/DDBJ databases">
        <authorList>
            <person name="Smith C.H."/>
        </authorList>
    </citation>
    <scope>NUCLEOTIDE SEQUENCE</scope>
    <source>
        <strain evidence="1">CHS0354</strain>
        <tissue evidence="1">Mantle</tissue>
    </source>
</reference>
<reference evidence="1" key="1">
    <citation type="journal article" date="2021" name="Genome Biol. Evol.">
        <title>A High-Quality Reference Genome for a Parasitic Bivalve with Doubly Uniparental Inheritance (Bivalvia: Unionida).</title>
        <authorList>
            <person name="Smith C.H."/>
        </authorList>
    </citation>
    <scope>NUCLEOTIDE SEQUENCE</scope>
    <source>
        <strain evidence="1">CHS0354</strain>
    </source>
</reference>
<gene>
    <name evidence="1" type="ORF">CHS0354_002656</name>
</gene>
<name>A0AAE0VKV3_9BIVA</name>
<sequence>MELRYFLYLQCPLVPAKPVHRSDCPCCLTVLWSSQTSYCLAESCTSDGPVLYFLVLLEYVAWFVDAFDTTYGPVLLWIMVVEFLQTQVCHYSLMPELTGDPHLSALLLL</sequence>
<evidence type="ECO:0000313" key="1">
    <source>
        <dbReference type="EMBL" id="KAK3580562.1"/>
    </source>
</evidence>
<keyword evidence="2" id="KW-1185">Reference proteome</keyword>
<protein>
    <submittedName>
        <fullName evidence="1">Uncharacterized protein</fullName>
    </submittedName>
</protein>
<dbReference type="AlphaFoldDB" id="A0AAE0VKV3"/>